<dbReference type="PANTHER" id="PTHR43214:SF24">
    <property type="entry name" value="TRANSCRIPTIONAL REGULATORY PROTEIN NARL-RELATED"/>
    <property type="match status" value="1"/>
</dbReference>
<dbReference type="OrthoDB" id="9808843at2"/>
<evidence type="ECO:0000259" key="6">
    <source>
        <dbReference type="PROSITE" id="PS50043"/>
    </source>
</evidence>
<evidence type="ECO:0000256" key="5">
    <source>
        <dbReference type="PROSITE-ProRule" id="PRU00169"/>
    </source>
</evidence>
<dbReference type="Gene3D" id="3.40.50.2300">
    <property type="match status" value="1"/>
</dbReference>
<dbReference type="SMART" id="SM00448">
    <property type="entry name" value="REC"/>
    <property type="match status" value="1"/>
</dbReference>
<dbReference type="InterPro" id="IPR001789">
    <property type="entry name" value="Sig_transdc_resp-reg_receiver"/>
</dbReference>
<feature type="domain" description="Response regulatory" evidence="7">
    <location>
        <begin position="6"/>
        <end position="122"/>
    </location>
</feature>
<organism evidence="8 9">
    <name type="scientific">Leucobacter chromiiresistens</name>
    <dbReference type="NCBI Taxonomy" id="1079994"/>
    <lineage>
        <taxon>Bacteria</taxon>
        <taxon>Bacillati</taxon>
        <taxon>Actinomycetota</taxon>
        <taxon>Actinomycetes</taxon>
        <taxon>Micrococcales</taxon>
        <taxon>Microbacteriaceae</taxon>
        <taxon>Leucobacter</taxon>
    </lineage>
</organism>
<keyword evidence="4" id="KW-0804">Transcription</keyword>
<name>A0A1H0Z345_9MICO</name>
<keyword evidence="1 5" id="KW-0597">Phosphoprotein</keyword>
<evidence type="ECO:0000259" key="7">
    <source>
        <dbReference type="PROSITE" id="PS50110"/>
    </source>
</evidence>
<proteinExistence type="predicted"/>
<dbReference type="eggNOG" id="COG2197">
    <property type="taxonomic scope" value="Bacteria"/>
</dbReference>
<dbReference type="CDD" id="cd17535">
    <property type="entry name" value="REC_NarL-like"/>
    <property type="match status" value="1"/>
</dbReference>
<dbReference type="InterPro" id="IPR016032">
    <property type="entry name" value="Sig_transdc_resp-reg_C-effctor"/>
</dbReference>
<feature type="domain" description="HTH luxR-type" evidence="6">
    <location>
        <begin position="147"/>
        <end position="212"/>
    </location>
</feature>
<keyword evidence="2" id="KW-0805">Transcription regulation</keyword>
<dbReference type="EMBL" id="FNKB01000001">
    <property type="protein sequence ID" value="SDQ21917.1"/>
    <property type="molecule type" value="Genomic_DNA"/>
</dbReference>
<dbReference type="AlphaFoldDB" id="A0A1H0Z345"/>
<dbReference type="SUPFAM" id="SSF46894">
    <property type="entry name" value="C-terminal effector domain of the bipartite response regulators"/>
    <property type="match status" value="1"/>
</dbReference>
<dbReference type="PRINTS" id="PR00038">
    <property type="entry name" value="HTHLUXR"/>
</dbReference>
<dbReference type="RefSeq" id="WP_010154772.1">
    <property type="nucleotide sequence ID" value="NZ_FNKB01000001.1"/>
</dbReference>
<evidence type="ECO:0000256" key="2">
    <source>
        <dbReference type="ARBA" id="ARBA00023015"/>
    </source>
</evidence>
<gene>
    <name evidence="8" type="ORF">SAMN04488565_1411</name>
</gene>
<dbReference type="GO" id="GO:0003677">
    <property type="term" value="F:DNA binding"/>
    <property type="evidence" value="ECO:0007669"/>
    <property type="project" value="UniProtKB-KW"/>
</dbReference>
<evidence type="ECO:0000256" key="4">
    <source>
        <dbReference type="ARBA" id="ARBA00023163"/>
    </source>
</evidence>
<evidence type="ECO:0000256" key="1">
    <source>
        <dbReference type="ARBA" id="ARBA00022553"/>
    </source>
</evidence>
<dbReference type="CDD" id="cd06170">
    <property type="entry name" value="LuxR_C_like"/>
    <property type="match status" value="1"/>
</dbReference>
<dbReference type="PROSITE" id="PS50043">
    <property type="entry name" value="HTH_LUXR_2"/>
    <property type="match status" value="1"/>
</dbReference>
<dbReference type="SMART" id="SM00421">
    <property type="entry name" value="HTH_LUXR"/>
    <property type="match status" value="1"/>
</dbReference>
<dbReference type="PANTHER" id="PTHR43214">
    <property type="entry name" value="TWO-COMPONENT RESPONSE REGULATOR"/>
    <property type="match status" value="1"/>
</dbReference>
<dbReference type="Pfam" id="PF00072">
    <property type="entry name" value="Response_reg"/>
    <property type="match status" value="1"/>
</dbReference>
<dbReference type="GO" id="GO:0006355">
    <property type="term" value="P:regulation of DNA-templated transcription"/>
    <property type="evidence" value="ECO:0007669"/>
    <property type="project" value="InterPro"/>
</dbReference>
<dbReference type="InterPro" id="IPR011006">
    <property type="entry name" value="CheY-like_superfamily"/>
</dbReference>
<evidence type="ECO:0000256" key="3">
    <source>
        <dbReference type="ARBA" id="ARBA00023125"/>
    </source>
</evidence>
<accession>A0A1H0Z345</accession>
<feature type="modified residue" description="4-aspartylphosphate" evidence="5">
    <location>
        <position position="57"/>
    </location>
</feature>
<protein>
    <submittedName>
        <fullName evidence="8">DNA-binding response regulator, NarL/FixJ family, contains REC and HTH domains</fullName>
    </submittedName>
</protein>
<dbReference type="GO" id="GO:0000160">
    <property type="term" value="P:phosphorelay signal transduction system"/>
    <property type="evidence" value="ECO:0007669"/>
    <property type="project" value="InterPro"/>
</dbReference>
<dbReference type="InterPro" id="IPR058245">
    <property type="entry name" value="NreC/VraR/RcsB-like_REC"/>
</dbReference>
<dbReference type="SUPFAM" id="SSF52172">
    <property type="entry name" value="CheY-like"/>
    <property type="match status" value="1"/>
</dbReference>
<keyword evidence="3 8" id="KW-0238">DNA-binding</keyword>
<dbReference type="STRING" id="1079994.SAMN04488565_1411"/>
<sequence length="229" mass="24241">MNRPISVLLADDQVLLREALGTVLGADPRIEVAGGVDDGAAAVSFVLSHRVDVVLMDVRMPGMDGIAATVEVLRVSPQTRVLILTTFDLDEYVFGAIQAGASGFLTKDTRPPDLCDAVIRVAEGDAAVAPRAAASLLRHVRRQVLPSDGLLDALTPRECEVFALLARGASNAEIGSKLYLTDNTVKTHVKAVLAGLGLSDRIQVVIWAYENGLVQPGDSSAVGEDHPLR</sequence>
<evidence type="ECO:0000313" key="9">
    <source>
        <dbReference type="Proteomes" id="UP000182690"/>
    </source>
</evidence>
<dbReference type="Proteomes" id="UP000182690">
    <property type="component" value="Unassembled WGS sequence"/>
</dbReference>
<dbReference type="Pfam" id="PF00196">
    <property type="entry name" value="GerE"/>
    <property type="match status" value="1"/>
</dbReference>
<dbReference type="InterPro" id="IPR000792">
    <property type="entry name" value="Tscrpt_reg_LuxR_C"/>
</dbReference>
<dbReference type="InterPro" id="IPR039420">
    <property type="entry name" value="WalR-like"/>
</dbReference>
<dbReference type="PROSITE" id="PS50110">
    <property type="entry name" value="RESPONSE_REGULATORY"/>
    <property type="match status" value="1"/>
</dbReference>
<evidence type="ECO:0000313" key="8">
    <source>
        <dbReference type="EMBL" id="SDQ21917.1"/>
    </source>
</evidence>
<reference evidence="8 9" key="1">
    <citation type="submission" date="2016-10" db="EMBL/GenBank/DDBJ databases">
        <authorList>
            <person name="de Groot N.N."/>
        </authorList>
    </citation>
    <scope>NUCLEOTIDE SEQUENCE [LARGE SCALE GENOMIC DNA]</scope>
    <source>
        <strain evidence="8 9">DSM 22788</strain>
    </source>
</reference>